<keyword evidence="3" id="KW-1185">Reference proteome</keyword>
<sequence>MYADEQILKSKILKATSSPKSSSTARSMSSFETAIAQTSATAAIRLSRSLSDFINEIKADQNVLFDLVLASIKSAPTTGGVKKPNRYRLPQAGEGIRGTEPRL</sequence>
<protein>
    <submittedName>
        <fullName evidence="2">Uncharacterized protein</fullName>
    </submittedName>
</protein>
<dbReference type="Proteomes" id="UP000327157">
    <property type="component" value="Chromosome 5"/>
</dbReference>
<feature type="region of interest" description="Disordered" evidence="1">
    <location>
        <begin position="76"/>
        <end position="103"/>
    </location>
</feature>
<reference evidence="2 3" key="1">
    <citation type="submission" date="2019-09" db="EMBL/GenBank/DDBJ databases">
        <authorList>
            <person name="Ou C."/>
        </authorList>
    </citation>
    <scope>NUCLEOTIDE SEQUENCE [LARGE SCALE GENOMIC DNA]</scope>
    <source>
        <strain evidence="2">S2</strain>
        <tissue evidence="2">Leaf</tissue>
    </source>
</reference>
<name>A0A5N5IC38_9ROSA</name>
<gene>
    <name evidence="2" type="ORF">D8674_027381</name>
</gene>
<evidence type="ECO:0000313" key="3">
    <source>
        <dbReference type="Proteomes" id="UP000327157"/>
    </source>
</evidence>
<accession>A0A5N5IC38</accession>
<dbReference type="AlphaFoldDB" id="A0A5N5IC38"/>
<comment type="caution">
    <text evidence="2">The sequence shown here is derived from an EMBL/GenBank/DDBJ whole genome shotgun (WGS) entry which is preliminary data.</text>
</comment>
<evidence type="ECO:0000313" key="2">
    <source>
        <dbReference type="EMBL" id="KAB2636847.1"/>
    </source>
</evidence>
<dbReference type="EMBL" id="SMOL01000004">
    <property type="protein sequence ID" value="KAB2636847.1"/>
    <property type="molecule type" value="Genomic_DNA"/>
</dbReference>
<organism evidence="2 3">
    <name type="scientific">Pyrus ussuriensis x Pyrus communis</name>
    <dbReference type="NCBI Taxonomy" id="2448454"/>
    <lineage>
        <taxon>Eukaryota</taxon>
        <taxon>Viridiplantae</taxon>
        <taxon>Streptophyta</taxon>
        <taxon>Embryophyta</taxon>
        <taxon>Tracheophyta</taxon>
        <taxon>Spermatophyta</taxon>
        <taxon>Magnoliopsida</taxon>
        <taxon>eudicotyledons</taxon>
        <taxon>Gunneridae</taxon>
        <taxon>Pentapetalae</taxon>
        <taxon>rosids</taxon>
        <taxon>fabids</taxon>
        <taxon>Rosales</taxon>
        <taxon>Rosaceae</taxon>
        <taxon>Amygdaloideae</taxon>
        <taxon>Maleae</taxon>
        <taxon>Pyrus</taxon>
    </lineage>
</organism>
<reference evidence="2 3" key="3">
    <citation type="submission" date="2019-11" db="EMBL/GenBank/DDBJ databases">
        <title>A de novo genome assembly of a pear dwarfing rootstock.</title>
        <authorList>
            <person name="Wang F."/>
            <person name="Wang J."/>
            <person name="Li S."/>
            <person name="Zhang Y."/>
            <person name="Fang M."/>
            <person name="Ma L."/>
            <person name="Zhao Y."/>
            <person name="Jiang S."/>
        </authorList>
    </citation>
    <scope>NUCLEOTIDE SEQUENCE [LARGE SCALE GENOMIC DNA]</scope>
    <source>
        <strain evidence="2">S2</strain>
        <tissue evidence="2">Leaf</tissue>
    </source>
</reference>
<reference evidence="3" key="2">
    <citation type="submission" date="2019-10" db="EMBL/GenBank/DDBJ databases">
        <title>A de novo genome assembly of a pear dwarfing rootstock.</title>
        <authorList>
            <person name="Wang F."/>
            <person name="Wang J."/>
            <person name="Li S."/>
            <person name="Zhang Y."/>
            <person name="Fang M."/>
            <person name="Ma L."/>
            <person name="Zhao Y."/>
            <person name="Jiang S."/>
        </authorList>
    </citation>
    <scope>NUCLEOTIDE SEQUENCE [LARGE SCALE GENOMIC DNA]</scope>
</reference>
<proteinExistence type="predicted"/>
<evidence type="ECO:0000256" key="1">
    <source>
        <dbReference type="SAM" id="MobiDB-lite"/>
    </source>
</evidence>